<dbReference type="Proteomes" id="UP000500741">
    <property type="component" value="Chromosome"/>
</dbReference>
<evidence type="ECO:0008006" key="3">
    <source>
        <dbReference type="Google" id="ProtNLM"/>
    </source>
</evidence>
<dbReference type="PANTHER" id="PTHR37804:SF1">
    <property type="entry name" value="CDAA REGULATORY PROTEIN CDAR"/>
    <property type="match status" value="1"/>
</dbReference>
<dbReference type="InterPro" id="IPR012505">
    <property type="entry name" value="YbbR"/>
</dbReference>
<organism evidence="1 2">
    <name type="scientific">Weissella coleopterorum</name>
    <dbReference type="NCBI Taxonomy" id="2714949"/>
    <lineage>
        <taxon>Bacteria</taxon>
        <taxon>Bacillati</taxon>
        <taxon>Bacillota</taxon>
        <taxon>Bacilli</taxon>
        <taxon>Lactobacillales</taxon>
        <taxon>Lactobacillaceae</taxon>
        <taxon>Weissella</taxon>
    </lineage>
</organism>
<evidence type="ECO:0000313" key="1">
    <source>
        <dbReference type="EMBL" id="QIL51261.1"/>
    </source>
</evidence>
<dbReference type="Pfam" id="PF07949">
    <property type="entry name" value="YbbR"/>
    <property type="match status" value="3"/>
</dbReference>
<dbReference type="KEGG" id="wco:G7084_02835"/>
<accession>A0A6G8B1Q6</accession>
<proteinExistence type="predicted"/>
<protein>
    <recommendedName>
        <fullName evidence="3">YbbR domain-containing protein</fullName>
    </recommendedName>
</protein>
<name>A0A6G8B1Q6_9LACO</name>
<keyword evidence="2" id="KW-1185">Reference proteome</keyword>
<sequence length="321" mass="34367">MFKMNVSKIIYLILSLLMAILLAIYVDGTTLSRSSAVQKQTSTGLMGLGLQKTETVTMPIQTSGISTDNYLITGLPETVDVKITGPSALVTAAMNTKNFQVYADLKGLSAGSHQISLKVSGLNHELTYRLNEKTFNINIAKRATKRFKVQTIYNKEAIADGYQVGDVTSSVTTAQIVGSQMAVSSVNRVVANVQLNRNTKTDINKKVALQAIDVNGNIVNVTISPETAVVNIPIKAGTGNKDVPIKIESKNGDASQFDITADINSLKLSGDAEKLAKISNVTATVDLSNVTQTSQQTVDLVIPDGITADHETVQITIEPKQ</sequence>
<reference evidence="1 2" key="1">
    <citation type="submission" date="2020-03" db="EMBL/GenBank/DDBJ databases">
        <title>Weissella sp. nov., isolated from Cybister lewisianus.</title>
        <authorList>
            <person name="Hyun D.-W."/>
            <person name="Bae J.-W."/>
        </authorList>
    </citation>
    <scope>NUCLEOTIDE SEQUENCE [LARGE SCALE GENOMIC DNA]</scope>
    <source>
        <strain evidence="1 2">HDW19</strain>
    </source>
</reference>
<dbReference type="AlphaFoldDB" id="A0A6G8B1Q6"/>
<evidence type="ECO:0000313" key="2">
    <source>
        <dbReference type="Proteomes" id="UP000500741"/>
    </source>
</evidence>
<dbReference type="Gene3D" id="2.170.120.30">
    <property type="match status" value="1"/>
</dbReference>
<dbReference type="Gene3D" id="2.170.120.40">
    <property type="entry name" value="YbbR-like domain"/>
    <property type="match status" value="2"/>
</dbReference>
<dbReference type="PANTHER" id="PTHR37804">
    <property type="entry name" value="CDAA REGULATORY PROTEIN CDAR"/>
    <property type="match status" value="1"/>
</dbReference>
<gene>
    <name evidence="1" type="ORF">G7084_02835</name>
</gene>
<dbReference type="EMBL" id="CP049888">
    <property type="protein sequence ID" value="QIL51261.1"/>
    <property type="molecule type" value="Genomic_DNA"/>
</dbReference>
<dbReference type="InterPro" id="IPR053154">
    <property type="entry name" value="c-di-AMP_regulator"/>
</dbReference>